<evidence type="ECO:0000256" key="2">
    <source>
        <dbReference type="ARBA" id="ARBA00022692"/>
    </source>
</evidence>
<sequence length="305" mass="32072">MIIEAALFITGLIFLVKGADYFVEGGGGLASRYGVSPSTIGLTVIAFGTSLPEFVVSINAILSENQGIALGNVVGSNIANIGFILAFCAAIKPGIFLLKKKKGQILSNEAGMMIAATLLFLAFAATGALTFTAGIAFLILFIIIMIFLWKSTPGEDEKIESHGIMDFVYLIGGVLGVIIGSQLVVNSSTAIAETFGVPSYIIGISMVAVGTSLPEFATSVVAIWKNQGGISIGNILGSNIFNLLFVMGIGVLIRPIEIPSMTDILIMTGFSFAALLLFVRSKGFIRALGILLLMSYAGYICMLFL</sequence>
<dbReference type="PANTHER" id="PTHR10846">
    <property type="entry name" value="SODIUM/POTASSIUM/CALCIUM EXCHANGER"/>
    <property type="match status" value="1"/>
</dbReference>
<keyword evidence="8" id="KW-1185">Reference proteome</keyword>
<dbReference type="AlphaFoldDB" id="A0A9E7PPK6"/>
<name>A0A9E7PPK6_9EURY</name>
<gene>
    <name evidence="7" type="ORF">L6E24_06265</name>
</gene>
<dbReference type="GO" id="GO:0006874">
    <property type="term" value="P:intracellular calcium ion homeostasis"/>
    <property type="evidence" value="ECO:0007669"/>
    <property type="project" value="TreeGrafter"/>
</dbReference>
<feature type="transmembrane region" description="Helical" evidence="5">
    <location>
        <begin position="284"/>
        <end position="304"/>
    </location>
</feature>
<dbReference type="GeneID" id="74307286"/>
<evidence type="ECO:0000256" key="1">
    <source>
        <dbReference type="ARBA" id="ARBA00004141"/>
    </source>
</evidence>
<dbReference type="GO" id="GO:0008273">
    <property type="term" value="F:calcium, potassium:sodium antiporter activity"/>
    <property type="evidence" value="ECO:0007669"/>
    <property type="project" value="TreeGrafter"/>
</dbReference>
<feature type="transmembrane region" description="Helical" evidence="5">
    <location>
        <begin position="230"/>
        <end position="253"/>
    </location>
</feature>
<dbReference type="Pfam" id="PF01699">
    <property type="entry name" value="Na_Ca_ex"/>
    <property type="match status" value="2"/>
</dbReference>
<dbReference type="PANTHER" id="PTHR10846:SF8">
    <property type="entry name" value="INNER MEMBRANE PROTEIN YRBG"/>
    <property type="match status" value="1"/>
</dbReference>
<dbReference type="InterPro" id="IPR004481">
    <property type="entry name" value="K/Na/Ca-exchanger"/>
</dbReference>
<keyword evidence="2 5" id="KW-0812">Transmembrane</keyword>
<feature type="domain" description="Sodium/calcium exchanger membrane region" evidence="6">
    <location>
        <begin position="167"/>
        <end position="304"/>
    </location>
</feature>
<dbReference type="Gene3D" id="1.20.1420.30">
    <property type="entry name" value="NCX, central ion-binding region"/>
    <property type="match status" value="1"/>
</dbReference>
<evidence type="ECO:0000256" key="4">
    <source>
        <dbReference type="ARBA" id="ARBA00023136"/>
    </source>
</evidence>
<evidence type="ECO:0000313" key="7">
    <source>
        <dbReference type="EMBL" id="UUX93715.1"/>
    </source>
</evidence>
<protein>
    <submittedName>
        <fullName evidence="7">Calcium/sodium antiporter</fullName>
    </submittedName>
</protein>
<dbReference type="KEGG" id="mend:L6E24_06265"/>
<evidence type="ECO:0000256" key="3">
    <source>
        <dbReference type="ARBA" id="ARBA00022989"/>
    </source>
</evidence>
<comment type="subcellular location">
    <subcellularLocation>
        <location evidence="1">Membrane</location>
        <topology evidence="1">Multi-pass membrane protein</topology>
    </subcellularLocation>
</comment>
<feature type="transmembrane region" description="Helical" evidence="5">
    <location>
        <begin position="260"/>
        <end position="278"/>
    </location>
</feature>
<dbReference type="GO" id="GO:0005262">
    <property type="term" value="F:calcium channel activity"/>
    <property type="evidence" value="ECO:0007669"/>
    <property type="project" value="TreeGrafter"/>
</dbReference>
<dbReference type="RefSeq" id="WP_257743851.1">
    <property type="nucleotide sequence ID" value="NZ_CP096115.1"/>
</dbReference>
<reference evidence="7" key="1">
    <citation type="submission" date="2022-04" db="EMBL/GenBank/DDBJ databases">
        <title>Complete genome of Methanoplanus endosymbiosus DSM 3599.</title>
        <authorList>
            <person name="Chen S.-C."/>
            <person name="You Y.-T."/>
            <person name="Zhou Y.-Z."/>
            <person name="Lai M.-C."/>
        </authorList>
    </citation>
    <scope>NUCLEOTIDE SEQUENCE</scope>
    <source>
        <strain evidence="7">DSM 3599</strain>
    </source>
</reference>
<organism evidence="7 8">
    <name type="scientific">Methanoplanus endosymbiosus</name>
    <dbReference type="NCBI Taxonomy" id="33865"/>
    <lineage>
        <taxon>Archaea</taxon>
        <taxon>Methanobacteriati</taxon>
        <taxon>Methanobacteriota</taxon>
        <taxon>Stenosarchaea group</taxon>
        <taxon>Methanomicrobia</taxon>
        <taxon>Methanomicrobiales</taxon>
        <taxon>Methanomicrobiaceae</taxon>
        <taxon>Methanoplanus</taxon>
    </lineage>
</organism>
<dbReference type="NCBIfam" id="TIGR00367">
    <property type="entry name" value="calcium/sodium antiporter"/>
    <property type="match status" value="1"/>
</dbReference>
<feature type="transmembrane region" description="Helical" evidence="5">
    <location>
        <begin position="118"/>
        <end position="147"/>
    </location>
</feature>
<feature type="transmembrane region" description="Helical" evidence="5">
    <location>
        <begin position="197"/>
        <end position="224"/>
    </location>
</feature>
<dbReference type="EMBL" id="CP096115">
    <property type="protein sequence ID" value="UUX93715.1"/>
    <property type="molecule type" value="Genomic_DNA"/>
</dbReference>
<evidence type="ECO:0000256" key="5">
    <source>
        <dbReference type="SAM" id="Phobius"/>
    </source>
</evidence>
<feature type="transmembrane region" description="Helical" evidence="5">
    <location>
        <begin position="167"/>
        <end position="185"/>
    </location>
</feature>
<proteinExistence type="predicted"/>
<dbReference type="InterPro" id="IPR004837">
    <property type="entry name" value="NaCa_Exmemb"/>
</dbReference>
<keyword evidence="4 5" id="KW-0472">Membrane</keyword>
<dbReference type="InterPro" id="IPR044880">
    <property type="entry name" value="NCX_ion-bd_dom_sf"/>
</dbReference>
<dbReference type="Proteomes" id="UP001060368">
    <property type="component" value="Chromosome"/>
</dbReference>
<feature type="transmembrane region" description="Helical" evidence="5">
    <location>
        <begin position="78"/>
        <end position="98"/>
    </location>
</feature>
<evidence type="ECO:0000313" key="8">
    <source>
        <dbReference type="Proteomes" id="UP001060368"/>
    </source>
</evidence>
<evidence type="ECO:0000259" key="6">
    <source>
        <dbReference type="Pfam" id="PF01699"/>
    </source>
</evidence>
<dbReference type="GO" id="GO:0005886">
    <property type="term" value="C:plasma membrane"/>
    <property type="evidence" value="ECO:0007669"/>
    <property type="project" value="TreeGrafter"/>
</dbReference>
<keyword evidence="3 5" id="KW-1133">Transmembrane helix</keyword>
<feature type="domain" description="Sodium/calcium exchanger membrane region" evidence="6">
    <location>
        <begin position="5"/>
        <end position="149"/>
    </location>
</feature>
<accession>A0A9E7PPK6</accession>